<proteinExistence type="predicted"/>
<name>A0A645BNV5_9ZZZZ</name>
<dbReference type="AlphaFoldDB" id="A0A645BNV5"/>
<protein>
    <submittedName>
        <fullName evidence="1">Uncharacterized protein</fullName>
    </submittedName>
</protein>
<dbReference type="EMBL" id="VSSQ01021531">
    <property type="protein sequence ID" value="MPM67170.1"/>
    <property type="molecule type" value="Genomic_DNA"/>
</dbReference>
<reference evidence="1" key="1">
    <citation type="submission" date="2019-08" db="EMBL/GenBank/DDBJ databases">
        <authorList>
            <person name="Kucharzyk K."/>
            <person name="Murdoch R.W."/>
            <person name="Higgins S."/>
            <person name="Loffler F."/>
        </authorList>
    </citation>
    <scope>NUCLEOTIDE SEQUENCE</scope>
</reference>
<sequence>MRPGAHHDTAATGLVAFANTHHAVDQTGRREVRRRNQLDQVIDGNRRVFQQGQAAAHHFAQVVRRDVGRHTDSNTGRAVDQQVRNARRQNRWLQLLAIVVRLEVDRFLVDIGRQVGRNALQAALRVTHGRRIVAVDGTEVTLTINQCVAQREILRHADQRIVDRRIAVRVVLTHDLADDAGTFDEGTVPDVVRLVHGVQHAAMHRLQAVARVRQRPADDHAHRVIEIGTPHLVFEADRQCFFGELVHVSHPHRLSGTLLVESSVICYFNTPPSLHRRRFS</sequence>
<evidence type="ECO:0000313" key="1">
    <source>
        <dbReference type="EMBL" id="MPM67170.1"/>
    </source>
</evidence>
<comment type="caution">
    <text evidence="1">The sequence shown here is derived from an EMBL/GenBank/DDBJ whole genome shotgun (WGS) entry which is preliminary data.</text>
</comment>
<gene>
    <name evidence="1" type="ORF">SDC9_114087</name>
</gene>
<accession>A0A645BNV5</accession>
<organism evidence="1">
    <name type="scientific">bioreactor metagenome</name>
    <dbReference type="NCBI Taxonomy" id="1076179"/>
    <lineage>
        <taxon>unclassified sequences</taxon>
        <taxon>metagenomes</taxon>
        <taxon>ecological metagenomes</taxon>
    </lineage>
</organism>